<name>A0A0P6WW73_9CHLR</name>
<dbReference type="EMBL" id="LGCK01000014">
    <property type="protein sequence ID" value="KPL70270.1"/>
    <property type="molecule type" value="Genomic_DNA"/>
</dbReference>
<keyword evidence="3" id="KW-1185">Reference proteome</keyword>
<sequence>MLVGWNRHSEEAVVGQPEGELFSYSLETREKQWSLPLDRPAIGRPYIFGDWILQITGRRSPDPSCLLVLDLNGKLVWSYDFAGPVAPKIVKHNPEWVSLAVSDGTLVGVNPATQKSGQIGRWDNTARLNSPQTFSLQNAIYYLVTGTRPGQLLRIQGNNTSTVFADSEYAYLTDMLITGDQYIYVANEKGQLYAMDISGRQQWVYELNQRSSLSSRIGKLAYYKNRLFFGASDHKMRCLDRMSSQVLWEVELDGTAMVRPQIVNDALLVCGDSHGYSYGFDIQTGVCIWKYSGLNNKDQALTGNLAKKKDRVYFATRCNAKEGDLRGYVWSMPYHGGQHMWAANMLVNQEKYHEAAIQYALQTYWCDPCEQDTDLEKAAQAWEKAHEPEWGARLWIGVGDRKRGVEGFERAALIWRTQDPGRAAYYYLLAAGVLERMNDPIGAEERRRKAEALSMLPVLTSELATTPTLVQNEPGQITLRIKNTGRAAAHNIVVYVGGSLMYADRVRADENQSIAPNSWWDLNLEIVPTQSENQLSVCVEYVDRPERPDPFRNIFSGKIMAKVAPVTIKTGKMIRGKINIKGLGDQPIRLEMDDSTRTEVVIES</sequence>
<dbReference type="PANTHER" id="PTHR34512">
    <property type="entry name" value="CELL SURFACE PROTEIN"/>
    <property type="match status" value="1"/>
</dbReference>
<dbReference type="SUPFAM" id="SSF50969">
    <property type="entry name" value="YVTN repeat-like/Quinoprotein amine dehydrogenase"/>
    <property type="match status" value="1"/>
</dbReference>
<organism evidence="2 3">
    <name type="scientific">Leptolinea tardivitalis</name>
    <dbReference type="NCBI Taxonomy" id="229920"/>
    <lineage>
        <taxon>Bacteria</taxon>
        <taxon>Bacillati</taxon>
        <taxon>Chloroflexota</taxon>
        <taxon>Anaerolineae</taxon>
        <taxon>Anaerolineales</taxon>
        <taxon>Anaerolineaceae</taxon>
        <taxon>Leptolinea</taxon>
    </lineage>
</organism>
<evidence type="ECO:0000313" key="3">
    <source>
        <dbReference type="Proteomes" id="UP000050430"/>
    </source>
</evidence>
<dbReference type="Pfam" id="PF13360">
    <property type="entry name" value="PQQ_2"/>
    <property type="match status" value="1"/>
</dbReference>
<dbReference type="InterPro" id="IPR015943">
    <property type="entry name" value="WD40/YVTN_repeat-like_dom_sf"/>
</dbReference>
<dbReference type="Gene3D" id="2.40.128.630">
    <property type="match status" value="1"/>
</dbReference>
<dbReference type="InterPro" id="IPR018391">
    <property type="entry name" value="PQQ_b-propeller_rpt"/>
</dbReference>
<dbReference type="InterPro" id="IPR011044">
    <property type="entry name" value="Quino_amine_DH_bsu"/>
</dbReference>
<feature type="domain" description="Pyrrolo-quinoline quinone repeat" evidence="1">
    <location>
        <begin position="189"/>
        <end position="326"/>
    </location>
</feature>
<evidence type="ECO:0000313" key="2">
    <source>
        <dbReference type="EMBL" id="KPL70270.1"/>
    </source>
</evidence>
<dbReference type="Proteomes" id="UP000050430">
    <property type="component" value="Unassembled WGS sequence"/>
</dbReference>
<accession>A0A0P6WW73</accession>
<dbReference type="AlphaFoldDB" id="A0A0P6WW73"/>
<dbReference type="Gene3D" id="2.130.10.10">
    <property type="entry name" value="YVTN repeat-like/Quinoprotein amine dehydrogenase"/>
    <property type="match status" value="1"/>
</dbReference>
<comment type="caution">
    <text evidence="2">The sequence shown here is derived from an EMBL/GenBank/DDBJ whole genome shotgun (WGS) entry which is preliminary data.</text>
</comment>
<evidence type="ECO:0000259" key="1">
    <source>
        <dbReference type="Pfam" id="PF13360"/>
    </source>
</evidence>
<proteinExistence type="predicted"/>
<dbReference type="PANTHER" id="PTHR34512:SF30">
    <property type="entry name" value="OUTER MEMBRANE PROTEIN ASSEMBLY FACTOR BAMB"/>
    <property type="match status" value="1"/>
</dbReference>
<dbReference type="SMART" id="SM00564">
    <property type="entry name" value="PQQ"/>
    <property type="match status" value="4"/>
</dbReference>
<dbReference type="SUPFAM" id="SSF50998">
    <property type="entry name" value="Quinoprotein alcohol dehydrogenase-like"/>
    <property type="match status" value="1"/>
</dbReference>
<dbReference type="InterPro" id="IPR002372">
    <property type="entry name" value="PQQ_rpt_dom"/>
</dbReference>
<gene>
    <name evidence="2" type="ORF">ADM99_13955</name>
</gene>
<dbReference type="STRING" id="229920.ADM99_13955"/>
<reference evidence="2 3" key="1">
    <citation type="submission" date="2015-07" db="EMBL/GenBank/DDBJ databases">
        <title>Genome sequence of Leptolinea tardivitalis DSM 16556.</title>
        <authorList>
            <person name="Hemp J."/>
            <person name="Ward L.M."/>
            <person name="Pace L.A."/>
            <person name="Fischer W.W."/>
        </authorList>
    </citation>
    <scope>NUCLEOTIDE SEQUENCE [LARGE SCALE GENOMIC DNA]</scope>
    <source>
        <strain evidence="2 3">YMTK-2</strain>
    </source>
</reference>
<dbReference type="InterPro" id="IPR011047">
    <property type="entry name" value="Quinoprotein_ADH-like_sf"/>
</dbReference>
<protein>
    <recommendedName>
        <fullName evidence="1">Pyrrolo-quinoline quinone repeat domain-containing protein</fullName>
    </recommendedName>
</protein>